<keyword evidence="9" id="KW-0625">Polysaccharide transport</keyword>
<evidence type="ECO:0000256" key="2">
    <source>
        <dbReference type="ARBA" id="ARBA00007783"/>
    </source>
</evidence>
<dbReference type="EMBL" id="FWXR01000004">
    <property type="protein sequence ID" value="SMC61697.1"/>
    <property type="molecule type" value="Genomic_DNA"/>
</dbReference>
<keyword evidence="7" id="KW-0972">Capsule biogenesis/degradation</keyword>
<dbReference type="GO" id="GO:0140359">
    <property type="term" value="F:ABC-type transporter activity"/>
    <property type="evidence" value="ECO:0007669"/>
    <property type="project" value="InterPro"/>
</dbReference>
<evidence type="ECO:0000313" key="13">
    <source>
        <dbReference type="EMBL" id="SMC61697.1"/>
    </source>
</evidence>
<evidence type="ECO:0000256" key="1">
    <source>
        <dbReference type="ARBA" id="ARBA00004651"/>
    </source>
</evidence>
<dbReference type="GO" id="GO:0043190">
    <property type="term" value="C:ATP-binding cassette (ABC) transporter complex"/>
    <property type="evidence" value="ECO:0007669"/>
    <property type="project" value="InterPro"/>
</dbReference>
<dbReference type="InterPro" id="IPR013525">
    <property type="entry name" value="ABC2_TM"/>
</dbReference>
<dbReference type="PANTHER" id="PTHR30413">
    <property type="entry name" value="INNER MEMBRANE TRANSPORT PERMEASE"/>
    <property type="match status" value="1"/>
</dbReference>
<proteinExistence type="inferred from homology"/>
<keyword evidence="6 11" id="KW-0812">Transmembrane</keyword>
<dbReference type="InterPro" id="IPR047817">
    <property type="entry name" value="ABC2_TM_bact-type"/>
</dbReference>
<dbReference type="GO" id="GO:0015920">
    <property type="term" value="P:lipopolysaccharide transport"/>
    <property type="evidence" value="ECO:0007669"/>
    <property type="project" value="TreeGrafter"/>
</dbReference>
<feature type="transmembrane region" description="Helical" evidence="11">
    <location>
        <begin position="233"/>
        <end position="254"/>
    </location>
</feature>
<evidence type="ECO:0000256" key="9">
    <source>
        <dbReference type="ARBA" id="ARBA00023047"/>
    </source>
</evidence>
<evidence type="ECO:0000256" key="3">
    <source>
        <dbReference type="ARBA" id="ARBA00022448"/>
    </source>
</evidence>
<comment type="subcellular location">
    <subcellularLocation>
        <location evidence="11">Cell inner membrane</location>
        <topology evidence="11">Multi-pass membrane protein</topology>
    </subcellularLocation>
    <subcellularLocation>
        <location evidence="1">Cell membrane</location>
        <topology evidence="1">Multi-pass membrane protein</topology>
    </subcellularLocation>
</comment>
<feature type="transmembrane region" description="Helical" evidence="11">
    <location>
        <begin position="109"/>
        <end position="134"/>
    </location>
</feature>
<keyword evidence="4 11" id="KW-1003">Cell membrane</keyword>
<comment type="similarity">
    <text evidence="2 11">Belongs to the ABC-2 integral membrane protein family.</text>
</comment>
<dbReference type="InterPro" id="IPR000412">
    <property type="entry name" value="ABC_2_transport"/>
</dbReference>
<dbReference type="GO" id="GO:0015774">
    <property type="term" value="P:polysaccharide transport"/>
    <property type="evidence" value="ECO:0007669"/>
    <property type="project" value="UniProtKB-KW"/>
</dbReference>
<feature type="transmembrane region" description="Helical" evidence="11">
    <location>
        <begin position="69"/>
        <end position="88"/>
    </location>
</feature>
<evidence type="ECO:0000259" key="12">
    <source>
        <dbReference type="PROSITE" id="PS51012"/>
    </source>
</evidence>
<evidence type="ECO:0000256" key="8">
    <source>
        <dbReference type="ARBA" id="ARBA00022989"/>
    </source>
</evidence>
<dbReference type="Pfam" id="PF01061">
    <property type="entry name" value="ABC2_membrane"/>
    <property type="match status" value="1"/>
</dbReference>
<evidence type="ECO:0000256" key="10">
    <source>
        <dbReference type="ARBA" id="ARBA00023136"/>
    </source>
</evidence>
<name>A0A1W2ALW8_9HYPH</name>
<keyword evidence="10 11" id="KW-0472">Membrane</keyword>
<keyword evidence="3 11" id="KW-0813">Transport</keyword>
<evidence type="ECO:0000256" key="11">
    <source>
        <dbReference type="RuleBase" id="RU361157"/>
    </source>
</evidence>
<evidence type="ECO:0000256" key="7">
    <source>
        <dbReference type="ARBA" id="ARBA00022903"/>
    </source>
</evidence>
<dbReference type="PANTHER" id="PTHR30413:SF10">
    <property type="entry name" value="CAPSULE POLYSACCHARIDE EXPORT INNER-MEMBRANE PROTEIN CTRC"/>
    <property type="match status" value="1"/>
</dbReference>
<evidence type="ECO:0000313" key="14">
    <source>
        <dbReference type="Proteomes" id="UP000192656"/>
    </source>
</evidence>
<feature type="transmembrane region" description="Helical" evidence="11">
    <location>
        <begin position="180"/>
        <end position="201"/>
    </location>
</feature>
<protein>
    <recommendedName>
        <fullName evidence="11">Transport permease protein</fullName>
    </recommendedName>
</protein>
<evidence type="ECO:0000256" key="6">
    <source>
        <dbReference type="ARBA" id="ARBA00022692"/>
    </source>
</evidence>
<dbReference type="Proteomes" id="UP000192656">
    <property type="component" value="Unassembled WGS sequence"/>
</dbReference>
<keyword evidence="8 11" id="KW-1133">Transmembrane helix</keyword>
<keyword evidence="14" id="KW-1185">Reference proteome</keyword>
<dbReference type="PRINTS" id="PR00164">
    <property type="entry name" value="ABC2TRNSPORT"/>
</dbReference>
<evidence type="ECO:0000256" key="4">
    <source>
        <dbReference type="ARBA" id="ARBA00022475"/>
    </source>
</evidence>
<dbReference type="AlphaFoldDB" id="A0A1W2ALW8"/>
<gene>
    <name evidence="13" type="ORF">SAMN06297251_104301</name>
</gene>
<feature type="transmembrane region" description="Helical" evidence="11">
    <location>
        <begin position="146"/>
        <end position="173"/>
    </location>
</feature>
<feature type="domain" description="ABC transmembrane type-2" evidence="12">
    <location>
        <begin position="32"/>
        <end position="257"/>
    </location>
</feature>
<keyword evidence="5" id="KW-0762">Sugar transport</keyword>
<reference evidence="13 14" key="1">
    <citation type="submission" date="2017-04" db="EMBL/GenBank/DDBJ databases">
        <authorList>
            <person name="Afonso C.L."/>
            <person name="Miller P.J."/>
            <person name="Scott M.A."/>
            <person name="Spackman E."/>
            <person name="Goraichik I."/>
            <person name="Dimitrov K.M."/>
            <person name="Suarez D.L."/>
            <person name="Swayne D.E."/>
        </authorList>
    </citation>
    <scope>NUCLEOTIDE SEQUENCE [LARGE SCALE GENOMIC DNA]</scope>
    <source>
        <strain evidence="13 14">CGMCC 1.10972</strain>
    </source>
</reference>
<organism evidence="13 14">
    <name type="scientific">Fulvimarina manganoxydans</name>
    <dbReference type="NCBI Taxonomy" id="937218"/>
    <lineage>
        <taxon>Bacteria</taxon>
        <taxon>Pseudomonadati</taxon>
        <taxon>Pseudomonadota</taxon>
        <taxon>Alphaproteobacteria</taxon>
        <taxon>Hyphomicrobiales</taxon>
        <taxon>Aurantimonadaceae</taxon>
        <taxon>Fulvimarina</taxon>
    </lineage>
</organism>
<accession>A0A1W2ALW8</accession>
<evidence type="ECO:0000256" key="5">
    <source>
        <dbReference type="ARBA" id="ARBA00022597"/>
    </source>
</evidence>
<dbReference type="STRING" id="937218.SAMN06297251_104301"/>
<feature type="transmembrane region" description="Helical" evidence="11">
    <location>
        <begin position="35"/>
        <end position="57"/>
    </location>
</feature>
<sequence>MLGMIRTAYAYRGFIFSSVRNDIVMRFARSRLGALWTFIHPLSQVLIYTVILANVLSARMPGVSGQYDYALYLLAGFVPWALFSEVLQRSVGVFIEFGPLMQKVVLPKICLPIIVALTALWNSLVMTGLTLIAYVLVGRHPSLLDLLWLVALLGITAVFATGLGLIFGILNVFFRDVGQVVPIVLQFLFWLTPIVYAVSIIPEEYRHWFEYNPLATLVEAYHAVLLFDTPPDIGGLAIVAMIGVVSLALSLVLLRRANQDMVDVL</sequence>
<dbReference type="PROSITE" id="PS51012">
    <property type="entry name" value="ABC_TM2"/>
    <property type="match status" value="1"/>
</dbReference>